<evidence type="ECO:0000313" key="1">
    <source>
        <dbReference type="EMBL" id="KAI4325475.1"/>
    </source>
</evidence>
<sequence length="112" mass="12671">MRSNGFRDKAVEVRTKTRWLQFAVDLLPVEILMTLASHTLKELRAALTSTWHEFSAPVDDVPAHACCMIPHTFLIPNLADQGNHSIRCSLGLELHQIHVLHRPRGLEAVESR</sequence>
<name>A0ACB9MT14_9MYRT</name>
<comment type="caution">
    <text evidence="1">The sequence shown here is derived from an EMBL/GenBank/DDBJ whole genome shotgun (WGS) entry which is preliminary data.</text>
</comment>
<accession>A0ACB9MT14</accession>
<dbReference type="Proteomes" id="UP001057402">
    <property type="component" value="Chromosome 9"/>
</dbReference>
<reference evidence="2" key="1">
    <citation type="journal article" date="2023" name="Front. Plant Sci.">
        <title>Chromosomal-level genome assembly of Melastoma candidum provides insights into trichome evolution.</title>
        <authorList>
            <person name="Zhong Y."/>
            <person name="Wu W."/>
            <person name="Sun C."/>
            <person name="Zou P."/>
            <person name="Liu Y."/>
            <person name="Dai S."/>
            <person name="Zhou R."/>
        </authorList>
    </citation>
    <scope>NUCLEOTIDE SEQUENCE [LARGE SCALE GENOMIC DNA]</scope>
</reference>
<organism evidence="1 2">
    <name type="scientific">Melastoma candidum</name>
    <dbReference type="NCBI Taxonomy" id="119954"/>
    <lineage>
        <taxon>Eukaryota</taxon>
        <taxon>Viridiplantae</taxon>
        <taxon>Streptophyta</taxon>
        <taxon>Embryophyta</taxon>
        <taxon>Tracheophyta</taxon>
        <taxon>Spermatophyta</taxon>
        <taxon>Magnoliopsida</taxon>
        <taxon>eudicotyledons</taxon>
        <taxon>Gunneridae</taxon>
        <taxon>Pentapetalae</taxon>
        <taxon>rosids</taxon>
        <taxon>malvids</taxon>
        <taxon>Myrtales</taxon>
        <taxon>Melastomataceae</taxon>
        <taxon>Melastomatoideae</taxon>
        <taxon>Melastomateae</taxon>
        <taxon>Melastoma</taxon>
    </lineage>
</organism>
<gene>
    <name evidence="1" type="ORF">MLD38_030872</name>
</gene>
<keyword evidence="2" id="KW-1185">Reference proteome</keyword>
<protein>
    <submittedName>
        <fullName evidence="1">Uncharacterized protein</fullName>
    </submittedName>
</protein>
<proteinExistence type="predicted"/>
<dbReference type="EMBL" id="CM042888">
    <property type="protein sequence ID" value="KAI4325475.1"/>
    <property type="molecule type" value="Genomic_DNA"/>
</dbReference>
<evidence type="ECO:0000313" key="2">
    <source>
        <dbReference type="Proteomes" id="UP001057402"/>
    </source>
</evidence>